<dbReference type="PRINTS" id="PR00463">
    <property type="entry name" value="EP450I"/>
</dbReference>
<keyword evidence="5 9" id="KW-0560">Oxidoreductase</keyword>
<dbReference type="InterPro" id="IPR002401">
    <property type="entry name" value="Cyt_P450_E_grp-I"/>
</dbReference>
<protein>
    <submittedName>
        <fullName evidence="10">Cytochrome P450 333B11</fullName>
    </submittedName>
</protein>
<dbReference type="Proteomes" id="UP000007151">
    <property type="component" value="Unassembled WGS sequence"/>
</dbReference>
<dbReference type="CDD" id="cd11054">
    <property type="entry name" value="CYP24A1-like"/>
    <property type="match status" value="1"/>
</dbReference>
<evidence type="ECO:0000256" key="1">
    <source>
        <dbReference type="ARBA" id="ARBA00001971"/>
    </source>
</evidence>
<evidence type="ECO:0000256" key="4">
    <source>
        <dbReference type="ARBA" id="ARBA00022723"/>
    </source>
</evidence>
<evidence type="ECO:0000256" key="6">
    <source>
        <dbReference type="ARBA" id="ARBA00023004"/>
    </source>
</evidence>
<dbReference type="GO" id="GO:0005506">
    <property type="term" value="F:iron ion binding"/>
    <property type="evidence" value="ECO:0007669"/>
    <property type="project" value="InterPro"/>
</dbReference>
<keyword evidence="6 8" id="KW-0408">Iron</keyword>
<evidence type="ECO:0000256" key="3">
    <source>
        <dbReference type="ARBA" id="ARBA00022617"/>
    </source>
</evidence>
<dbReference type="InterPro" id="IPR017972">
    <property type="entry name" value="Cyt_P450_CS"/>
</dbReference>
<reference evidence="10 11" key="1">
    <citation type="journal article" date="2011" name="Cell">
        <title>The monarch butterfly genome yields insights into long-distance migration.</title>
        <authorList>
            <person name="Zhan S."/>
            <person name="Merlin C."/>
            <person name="Boore J.L."/>
            <person name="Reppert S.M."/>
        </authorList>
    </citation>
    <scope>NUCLEOTIDE SEQUENCE [LARGE SCALE GENOMIC DNA]</scope>
    <source>
        <strain evidence="10">F-2</strain>
    </source>
</reference>
<dbReference type="Gene3D" id="1.10.630.10">
    <property type="entry name" value="Cytochrome P450"/>
    <property type="match status" value="2"/>
</dbReference>
<dbReference type="EMBL" id="AGBW02010730">
    <property type="protein sequence ID" value="OWR47956.1"/>
    <property type="molecule type" value="Genomic_DNA"/>
</dbReference>
<evidence type="ECO:0000256" key="5">
    <source>
        <dbReference type="ARBA" id="ARBA00023002"/>
    </source>
</evidence>
<keyword evidence="7 9" id="KW-0503">Monooxygenase</keyword>
<dbReference type="Pfam" id="PF00067">
    <property type="entry name" value="p450"/>
    <property type="match status" value="2"/>
</dbReference>
<evidence type="ECO:0000256" key="7">
    <source>
        <dbReference type="ARBA" id="ARBA00023033"/>
    </source>
</evidence>
<dbReference type="GO" id="GO:0016705">
    <property type="term" value="F:oxidoreductase activity, acting on paired donors, with incorporation or reduction of molecular oxygen"/>
    <property type="evidence" value="ECO:0007669"/>
    <property type="project" value="InterPro"/>
</dbReference>
<evidence type="ECO:0000313" key="10">
    <source>
        <dbReference type="EMBL" id="OWR47956.1"/>
    </source>
</evidence>
<evidence type="ECO:0000256" key="2">
    <source>
        <dbReference type="ARBA" id="ARBA00010617"/>
    </source>
</evidence>
<gene>
    <name evidence="10" type="ORF">KGM_214443</name>
</gene>
<dbReference type="STRING" id="278856.A0A212F2K7"/>
<dbReference type="PANTHER" id="PTHR24279:SF120">
    <property type="entry name" value="CYTOCHROME P450"/>
    <property type="match status" value="1"/>
</dbReference>
<dbReference type="eggNOG" id="KOG0159">
    <property type="taxonomic scope" value="Eukaryota"/>
</dbReference>
<dbReference type="InterPro" id="IPR036396">
    <property type="entry name" value="Cyt_P450_sf"/>
</dbReference>
<dbReference type="InterPro" id="IPR001128">
    <property type="entry name" value="Cyt_P450"/>
</dbReference>
<sequence length="680" mass="78831">MNTIRRSVINIVVVNQRCLRFTSTNTIKDSEEGNNVKSWKEIPGPSTLPIIGQLHNFLPGGSLYGRFDEKLPGYLYETYGPIVRLEGNFGSPPMIFLYDAEPAMHIFRNENILPLRPGFQSLEYFRKTYNKKSDAVESTGLLTEHEEAWKKFRSAVNPVMLQPKTIKLYTGILAEVADDMISRMKNLRNKDNIIESELNMEMNLWSLESIGLVALGRRLNCFDPNLPEDSPVKELIKVVHEIFYCMDKLDFQPSLWRYFSTPAFKRAMKHYEDQIRLSEYFIEMAIKELKEEKKYQNGEKGILEKLLEIDQKVAVIMASDMLLAGVDTTATTIIALLYLLANNPEKQKKLRNEIMTAKDKRPYLRACIKESLRLLPVVGGNFRQTTKDYDVLGYRIPKKMFVVVANQYMSQMEKYYPKPHEFIPERWIVDKNDPLYYGNTHPFVHTPFGYGVRSCIEMAIKELKEEKKYQNGEKGILEKLLEIDQKVAVIMASDMLLAGVDTTATTIIALLYLLANNPEKQKKLRNEIMTAKDKRPYLRACIKESLRLLPVVGGNFRQTTKDYDVLGYRIPKKMFVVVANQYMSQMEKYYPKPHEFIPERWIVDKNDPLYYGNTHPFVHTPFGYGVRSCIGRRIAELEIETFAAKLIQNFDVRWFGPPIKVRATTLNYFVGPYNFIFNNV</sequence>
<keyword evidence="4 8" id="KW-0479">Metal-binding</keyword>
<dbReference type="PRINTS" id="PR00385">
    <property type="entry name" value="P450"/>
</dbReference>
<comment type="similarity">
    <text evidence="2 9">Belongs to the cytochrome P450 family.</text>
</comment>
<accession>A0A212F2K7</accession>
<dbReference type="FunCoup" id="A0A212F2K7">
    <property type="interactions" value="68"/>
</dbReference>
<evidence type="ECO:0000256" key="9">
    <source>
        <dbReference type="RuleBase" id="RU000461"/>
    </source>
</evidence>
<comment type="cofactor">
    <cofactor evidence="1 8">
        <name>heme</name>
        <dbReference type="ChEBI" id="CHEBI:30413"/>
    </cofactor>
</comment>
<proteinExistence type="inferred from homology"/>
<comment type="caution">
    <text evidence="10">The sequence shown here is derived from an EMBL/GenBank/DDBJ whole genome shotgun (WGS) entry which is preliminary data.</text>
</comment>
<feature type="binding site" description="axial binding residue" evidence="8">
    <location>
        <position position="629"/>
    </location>
    <ligand>
        <name>heme</name>
        <dbReference type="ChEBI" id="CHEBI:30413"/>
    </ligand>
    <ligandPart>
        <name>Fe</name>
        <dbReference type="ChEBI" id="CHEBI:18248"/>
    </ligandPart>
</feature>
<dbReference type="InParanoid" id="A0A212F2K7"/>
<keyword evidence="3 8" id="KW-0349">Heme</keyword>
<dbReference type="KEGG" id="dpl:KGM_214443"/>
<evidence type="ECO:0000256" key="8">
    <source>
        <dbReference type="PIRSR" id="PIRSR602401-1"/>
    </source>
</evidence>
<evidence type="ECO:0000313" key="11">
    <source>
        <dbReference type="Proteomes" id="UP000007151"/>
    </source>
</evidence>
<dbReference type="SUPFAM" id="SSF48264">
    <property type="entry name" value="Cytochrome P450"/>
    <property type="match status" value="2"/>
</dbReference>
<dbReference type="GO" id="GO:0004497">
    <property type="term" value="F:monooxygenase activity"/>
    <property type="evidence" value="ECO:0007669"/>
    <property type="project" value="UniProtKB-KW"/>
</dbReference>
<name>A0A212F2K7_DANPL</name>
<dbReference type="AlphaFoldDB" id="A0A212F2K7"/>
<dbReference type="PANTHER" id="PTHR24279">
    <property type="entry name" value="CYTOCHROME P450"/>
    <property type="match status" value="1"/>
</dbReference>
<dbReference type="InterPro" id="IPR050479">
    <property type="entry name" value="CYP11_CYP27_families"/>
</dbReference>
<keyword evidence="11" id="KW-1185">Reference proteome</keyword>
<dbReference type="GO" id="GO:0020037">
    <property type="term" value="F:heme binding"/>
    <property type="evidence" value="ECO:0007669"/>
    <property type="project" value="InterPro"/>
</dbReference>
<dbReference type="CDD" id="cd00302">
    <property type="entry name" value="cytochrome_P450"/>
    <property type="match status" value="1"/>
</dbReference>
<dbReference type="PROSITE" id="PS00086">
    <property type="entry name" value="CYTOCHROME_P450"/>
    <property type="match status" value="1"/>
</dbReference>
<organism evidence="10 11">
    <name type="scientific">Danaus plexippus plexippus</name>
    <dbReference type="NCBI Taxonomy" id="278856"/>
    <lineage>
        <taxon>Eukaryota</taxon>
        <taxon>Metazoa</taxon>
        <taxon>Ecdysozoa</taxon>
        <taxon>Arthropoda</taxon>
        <taxon>Hexapoda</taxon>
        <taxon>Insecta</taxon>
        <taxon>Pterygota</taxon>
        <taxon>Neoptera</taxon>
        <taxon>Endopterygota</taxon>
        <taxon>Lepidoptera</taxon>
        <taxon>Glossata</taxon>
        <taxon>Ditrysia</taxon>
        <taxon>Papilionoidea</taxon>
        <taxon>Nymphalidae</taxon>
        <taxon>Danainae</taxon>
        <taxon>Danaini</taxon>
        <taxon>Danaina</taxon>
        <taxon>Danaus</taxon>
        <taxon>Danaus</taxon>
    </lineage>
</organism>